<dbReference type="Proteomes" id="UP000799538">
    <property type="component" value="Unassembled WGS sequence"/>
</dbReference>
<dbReference type="InterPro" id="IPR036322">
    <property type="entry name" value="WD40_repeat_dom_sf"/>
</dbReference>
<dbReference type="SMART" id="SM00320">
    <property type="entry name" value="WD40"/>
    <property type="match status" value="3"/>
</dbReference>
<dbReference type="SUPFAM" id="SSF50978">
    <property type="entry name" value="WD40 repeat-like"/>
    <property type="match status" value="1"/>
</dbReference>
<reference evidence="2" key="1">
    <citation type="journal article" date="2020" name="Stud. Mycol.">
        <title>101 Dothideomycetes genomes: A test case for predicting lifestyles and emergence of pathogens.</title>
        <authorList>
            <person name="Haridas S."/>
            <person name="Albert R."/>
            <person name="Binder M."/>
            <person name="Bloem J."/>
            <person name="LaButti K."/>
            <person name="Salamov A."/>
            <person name="Andreopoulos B."/>
            <person name="Baker S."/>
            <person name="Barry K."/>
            <person name="Bills G."/>
            <person name="Bluhm B."/>
            <person name="Cannon C."/>
            <person name="Castanera R."/>
            <person name="Culley D."/>
            <person name="Daum C."/>
            <person name="Ezra D."/>
            <person name="Gonzalez J."/>
            <person name="Henrissat B."/>
            <person name="Kuo A."/>
            <person name="Liang C."/>
            <person name="Lipzen A."/>
            <person name="Lutzoni F."/>
            <person name="Magnuson J."/>
            <person name="Mondo S."/>
            <person name="Nolan M."/>
            <person name="Ohm R."/>
            <person name="Pangilinan J."/>
            <person name="Park H.-J."/>
            <person name="Ramirez L."/>
            <person name="Alfaro M."/>
            <person name="Sun H."/>
            <person name="Tritt A."/>
            <person name="Yoshinaga Y."/>
            <person name="Zwiers L.-H."/>
            <person name="Turgeon B."/>
            <person name="Goodwin S."/>
            <person name="Spatafora J."/>
            <person name="Crous P."/>
            <person name="Grigoriev I."/>
        </authorList>
    </citation>
    <scope>NUCLEOTIDE SEQUENCE [LARGE SCALE GENOMIC DNA]</scope>
    <source>
        <strain evidence="2">CECT 20119</strain>
    </source>
</reference>
<name>A0A6A6GGZ2_9PEZI</name>
<gene>
    <name evidence="1" type="ORF">BDZ85DRAFT_86819</name>
</gene>
<dbReference type="EMBL" id="ML992504">
    <property type="protein sequence ID" value="KAF2224982.1"/>
    <property type="molecule type" value="Genomic_DNA"/>
</dbReference>
<evidence type="ECO:0000313" key="1">
    <source>
        <dbReference type="EMBL" id="KAF2224982.1"/>
    </source>
</evidence>
<protein>
    <submittedName>
        <fullName evidence="1">WD40-repeat-containing domain protein</fullName>
    </submittedName>
</protein>
<dbReference type="OrthoDB" id="1932312at2759"/>
<dbReference type="Pfam" id="PF00400">
    <property type="entry name" value="WD40"/>
    <property type="match status" value="1"/>
</dbReference>
<evidence type="ECO:0000313" key="2">
    <source>
        <dbReference type="Proteomes" id="UP000799538"/>
    </source>
</evidence>
<proteinExistence type="predicted"/>
<dbReference type="InterPro" id="IPR001680">
    <property type="entry name" value="WD40_rpt"/>
</dbReference>
<accession>A0A6A6GGZ2</accession>
<keyword evidence="2" id="KW-1185">Reference proteome</keyword>
<dbReference type="InterPro" id="IPR006594">
    <property type="entry name" value="LisH"/>
</dbReference>
<dbReference type="Gene3D" id="2.130.10.10">
    <property type="entry name" value="YVTN repeat-like/Quinoprotein amine dehydrogenase"/>
    <property type="match status" value="2"/>
</dbReference>
<sequence length="464" mass="50311">MPADDSPAMLVARFLRASNYTETLDAFISEAGLPADAGNTSRNSFTLEKLLEEKRTFDLSTQFEKLGNDENDLETGWRANAPSLPTVVSTLPSTSNILHTSFEILTNAASHTAAPVLLATTADRRLNVVDLPSLTLDKSSTTIQDSPILSCASLDARHLLAASMSGQLTLAKDTTYVLDRRRDHAKYIVRIAKYKTKDPPCRTWLATAGWDAKVHLYRLDVGATTDLKLPDPISTITLPSNPEALQFIAHPESNEPILIVTRRDSSFLHYYLVSPEGTTRPLGRQNLAPHSNAWVAFTPSAIALSPTDPSLLAIATSAVPHMKLIITRLLIPPTTAGLSDESFDTAASQARADLALQDRELAAIQIHCSTLAPQTPYSTPALAWRPDGSGVWVNSDDGVVRGFEASTGKYVATLKGHEAGSKIRCLAAGFVELEDGRMEEWLATGGFDQKLIVWKPERTGQEGA</sequence>
<dbReference type="AlphaFoldDB" id="A0A6A6GGZ2"/>
<dbReference type="InterPro" id="IPR015943">
    <property type="entry name" value="WD40/YVTN_repeat-like_dom_sf"/>
</dbReference>
<organism evidence="1 2">
    <name type="scientific">Elsinoe ampelina</name>
    <dbReference type="NCBI Taxonomy" id="302913"/>
    <lineage>
        <taxon>Eukaryota</taxon>
        <taxon>Fungi</taxon>
        <taxon>Dikarya</taxon>
        <taxon>Ascomycota</taxon>
        <taxon>Pezizomycotina</taxon>
        <taxon>Dothideomycetes</taxon>
        <taxon>Dothideomycetidae</taxon>
        <taxon>Myriangiales</taxon>
        <taxon>Elsinoaceae</taxon>
        <taxon>Elsinoe</taxon>
    </lineage>
</organism>
<dbReference type="PROSITE" id="PS50896">
    <property type="entry name" value="LISH"/>
    <property type="match status" value="1"/>
</dbReference>